<keyword evidence="1" id="KW-0812">Transmembrane</keyword>
<gene>
    <name evidence="2" type="ORF">OSTQU699_LOCUS10662</name>
</gene>
<proteinExistence type="predicted"/>
<evidence type="ECO:0000313" key="2">
    <source>
        <dbReference type="EMBL" id="CAD7705307.1"/>
    </source>
</evidence>
<organism evidence="2 3">
    <name type="scientific">Ostreobium quekettii</name>
    <dbReference type="NCBI Taxonomy" id="121088"/>
    <lineage>
        <taxon>Eukaryota</taxon>
        <taxon>Viridiplantae</taxon>
        <taxon>Chlorophyta</taxon>
        <taxon>core chlorophytes</taxon>
        <taxon>Ulvophyceae</taxon>
        <taxon>TCBD clade</taxon>
        <taxon>Bryopsidales</taxon>
        <taxon>Ostreobineae</taxon>
        <taxon>Ostreobiaceae</taxon>
        <taxon>Ostreobium</taxon>
    </lineage>
</organism>
<feature type="transmembrane region" description="Helical" evidence="1">
    <location>
        <begin position="85"/>
        <end position="107"/>
    </location>
</feature>
<dbReference type="AlphaFoldDB" id="A0A8S1JGJ5"/>
<accession>A0A8S1JGJ5</accession>
<comment type="caution">
    <text evidence="2">The sequence shown here is derived from an EMBL/GenBank/DDBJ whole genome shotgun (WGS) entry which is preliminary data.</text>
</comment>
<feature type="transmembrane region" description="Helical" evidence="1">
    <location>
        <begin position="113"/>
        <end position="134"/>
    </location>
</feature>
<keyword evidence="3" id="KW-1185">Reference proteome</keyword>
<reference evidence="2" key="1">
    <citation type="submission" date="2020-12" db="EMBL/GenBank/DDBJ databases">
        <authorList>
            <person name="Iha C."/>
        </authorList>
    </citation>
    <scope>NUCLEOTIDE SEQUENCE</scope>
</reference>
<sequence length="140" mass="15136">MDGIAQKRLQHANSHGCVLRRLAGCRRACSRFLMRPMLQLRAVGNGQVRNERGALHAGSGGAGGAHTDAVSPLQRGVMGTVTHRFGCRTIGFWLFHVSWFSCISWVVGTHRTGAMVCVLAYAFHLLLISCGVFVEGGTEV</sequence>
<keyword evidence="1" id="KW-0472">Membrane</keyword>
<protein>
    <submittedName>
        <fullName evidence="2">Uncharacterized protein</fullName>
    </submittedName>
</protein>
<evidence type="ECO:0000313" key="3">
    <source>
        <dbReference type="Proteomes" id="UP000708148"/>
    </source>
</evidence>
<dbReference type="Proteomes" id="UP000708148">
    <property type="component" value="Unassembled WGS sequence"/>
</dbReference>
<evidence type="ECO:0000256" key="1">
    <source>
        <dbReference type="SAM" id="Phobius"/>
    </source>
</evidence>
<name>A0A8S1JGJ5_9CHLO</name>
<dbReference type="EMBL" id="CAJHUC010003079">
    <property type="protein sequence ID" value="CAD7705307.1"/>
    <property type="molecule type" value="Genomic_DNA"/>
</dbReference>
<keyword evidence="1" id="KW-1133">Transmembrane helix</keyword>